<dbReference type="Pfam" id="PF18553">
    <property type="entry name" value="PheRS_DBD3"/>
    <property type="match status" value="1"/>
</dbReference>
<dbReference type="NCBIfam" id="NF003210">
    <property type="entry name" value="PRK04172.1"/>
    <property type="match status" value="1"/>
</dbReference>
<evidence type="ECO:0000256" key="5">
    <source>
        <dbReference type="ARBA" id="ARBA00022490"/>
    </source>
</evidence>
<evidence type="ECO:0000256" key="8">
    <source>
        <dbReference type="ARBA" id="ARBA00022741"/>
    </source>
</evidence>
<evidence type="ECO:0000259" key="14">
    <source>
        <dbReference type="PROSITE" id="PS50862"/>
    </source>
</evidence>
<evidence type="ECO:0000256" key="10">
    <source>
        <dbReference type="ARBA" id="ARBA00022842"/>
    </source>
</evidence>
<feature type="domain" description="Aminoacyl-transfer RNA synthetases class-II family profile" evidence="14">
    <location>
        <begin position="233"/>
        <end position="510"/>
    </location>
</feature>
<dbReference type="InterPro" id="IPR040725">
    <property type="entry name" value="PheRS_DBD3"/>
</dbReference>
<dbReference type="Gene3D" id="3.30.930.10">
    <property type="entry name" value="Bira Bifunctional Protein, Domain 2"/>
    <property type="match status" value="1"/>
</dbReference>
<keyword evidence="7" id="KW-0479">Metal-binding</keyword>
<dbReference type="SUPFAM" id="SSF55681">
    <property type="entry name" value="Class II aaRS and biotin synthetases"/>
    <property type="match status" value="1"/>
</dbReference>
<dbReference type="InterPro" id="IPR006195">
    <property type="entry name" value="aa-tRNA-synth_II"/>
</dbReference>
<dbReference type="EC" id="6.1.1.20" evidence="4"/>
<dbReference type="InterPro" id="IPR040586">
    <property type="entry name" value="PheRS_DBD2"/>
</dbReference>
<evidence type="ECO:0000256" key="13">
    <source>
        <dbReference type="ARBA" id="ARBA00030612"/>
    </source>
</evidence>
<organism evidence="15 16">
    <name type="scientific">Blomia tropicalis</name>
    <name type="common">Mite</name>
    <dbReference type="NCBI Taxonomy" id="40697"/>
    <lineage>
        <taxon>Eukaryota</taxon>
        <taxon>Metazoa</taxon>
        <taxon>Ecdysozoa</taxon>
        <taxon>Arthropoda</taxon>
        <taxon>Chelicerata</taxon>
        <taxon>Arachnida</taxon>
        <taxon>Acari</taxon>
        <taxon>Acariformes</taxon>
        <taxon>Sarcoptiformes</taxon>
        <taxon>Astigmata</taxon>
        <taxon>Glycyphagoidea</taxon>
        <taxon>Echimyopodidae</taxon>
        <taxon>Blomia</taxon>
    </lineage>
</organism>
<keyword evidence="5" id="KW-0963">Cytoplasm</keyword>
<dbReference type="Pfam" id="PF18554">
    <property type="entry name" value="PheRS_DBD2"/>
    <property type="match status" value="1"/>
</dbReference>
<evidence type="ECO:0000256" key="7">
    <source>
        <dbReference type="ARBA" id="ARBA00022723"/>
    </source>
</evidence>
<dbReference type="AlphaFoldDB" id="A0A9Q0MBT4"/>
<dbReference type="Gene3D" id="1.10.10.2330">
    <property type="match status" value="1"/>
</dbReference>
<keyword evidence="8" id="KW-0547">Nucleotide-binding</keyword>
<evidence type="ECO:0000256" key="4">
    <source>
        <dbReference type="ARBA" id="ARBA00012814"/>
    </source>
</evidence>
<name>A0A9Q0MBT4_BLOTA</name>
<dbReference type="GO" id="GO:0000049">
    <property type="term" value="F:tRNA binding"/>
    <property type="evidence" value="ECO:0007669"/>
    <property type="project" value="InterPro"/>
</dbReference>
<accession>A0A9Q0MBT4</accession>
<keyword evidence="11" id="KW-0648">Protein biosynthesis</keyword>
<dbReference type="NCBIfam" id="TIGR00468">
    <property type="entry name" value="pheS"/>
    <property type="match status" value="1"/>
</dbReference>
<comment type="subcellular location">
    <subcellularLocation>
        <location evidence="2">Cytoplasm</location>
    </subcellularLocation>
</comment>
<keyword evidence="10" id="KW-0460">Magnesium</keyword>
<evidence type="ECO:0000256" key="6">
    <source>
        <dbReference type="ARBA" id="ARBA00022598"/>
    </source>
</evidence>
<evidence type="ECO:0000256" key="11">
    <source>
        <dbReference type="ARBA" id="ARBA00022917"/>
    </source>
</evidence>
<dbReference type="InterPro" id="IPR040724">
    <property type="entry name" value="PheRS_DBD1"/>
</dbReference>
<dbReference type="Pfam" id="PF18552">
    <property type="entry name" value="PheRS_DBD1"/>
    <property type="match status" value="1"/>
</dbReference>
<dbReference type="EMBL" id="JAPWDV010000001">
    <property type="protein sequence ID" value="KAJ6222667.1"/>
    <property type="molecule type" value="Genomic_DNA"/>
</dbReference>
<dbReference type="Proteomes" id="UP001142055">
    <property type="component" value="Chromosome 1"/>
</dbReference>
<dbReference type="GO" id="GO:0009328">
    <property type="term" value="C:phenylalanine-tRNA ligase complex"/>
    <property type="evidence" value="ECO:0007669"/>
    <property type="project" value="TreeGrafter"/>
</dbReference>
<dbReference type="PANTHER" id="PTHR11538">
    <property type="entry name" value="PHENYLALANYL-TRNA SYNTHETASE"/>
    <property type="match status" value="1"/>
</dbReference>
<evidence type="ECO:0000256" key="9">
    <source>
        <dbReference type="ARBA" id="ARBA00022840"/>
    </source>
</evidence>
<evidence type="ECO:0000256" key="2">
    <source>
        <dbReference type="ARBA" id="ARBA00004496"/>
    </source>
</evidence>
<keyword evidence="16" id="KW-1185">Reference proteome</keyword>
<reference evidence="15" key="1">
    <citation type="submission" date="2022-12" db="EMBL/GenBank/DDBJ databases">
        <title>Genome assemblies of Blomia tropicalis.</title>
        <authorList>
            <person name="Cui Y."/>
        </authorList>
    </citation>
    <scope>NUCLEOTIDE SEQUENCE</scope>
    <source>
        <tissue evidence="15">Adult mites</tissue>
    </source>
</reference>
<keyword evidence="9" id="KW-0067">ATP-binding</keyword>
<dbReference type="GO" id="GO:0005524">
    <property type="term" value="F:ATP binding"/>
    <property type="evidence" value="ECO:0007669"/>
    <property type="project" value="UniProtKB-KW"/>
</dbReference>
<dbReference type="GO" id="GO:0004826">
    <property type="term" value="F:phenylalanine-tRNA ligase activity"/>
    <property type="evidence" value="ECO:0007669"/>
    <property type="project" value="UniProtKB-EC"/>
</dbReference>
<dbReference type="FunFam" id="3.30.930.10:FF:000178">
    <property type="entry name" value="Phenylalanyl-tRNA synthetase subunit alpha"/>
    <property type="match status" value="1"/>
</dbReference>
<keyword evidence="12" id="KW-0030">Aminoacyl-tRNA synthetase</keyword>
<evidence type="ECO:0000313" key="16">
    <source>
        <dbReference type="Proteomes" id="UP001142055"/>
    </source>
</evidence>
<dbReference type="GO" id="GO:0005829">
    <property type="term" value="C:cytosol"/>
    <property type="evidence" value="ECO:0007669"/>
    <property type="project" value="TreeGrafter"/>
</dbReference>
<evidence type="ECO:0000256" key="3">
    <source>
        <dbReference type="ARBA" id="ARBA00006703"/>
    </source>
</evidence>
<comment type="similarity">
    <text evidence="3">Belongs to the class-II aminoacyl-tRNA synthetase family. Phe-tRNA synthetase alpha subunit type 2 subfamily.</text>
</comment>
<proteinExistence type="inferred from homology"/>
<comment type="caution">
    <text evidence="15">The sequence shown here is derived from an EMBL/GenBank/DDBJ whole genome shotgun (WGS) entry which is preliminary data.</text>
</comment>
<gene>
    <name evidence="15" type="ORF">RDWZM_001212</name>
</gene>
<dbReference type="Gene3D" id="3.30.1370.240">
    <property type="match status" value="1"/>
</dbReference>
<dbReference type="PANTHER" id="PTHR11538:SF40">
    <property type="entry name" value="PHENYLALANINE--TRNA LIGASE ALPHA SUBUNIT"/>
    <property type="match status" value="1"/>
</dbReference>
<dbReference type="PROSITE" id="PS50862">
    <property type="entry name" value="AA_TRNA_LIGASE_II"/>
    <property type="match status" value="1"/>
</dbReference>
<dbReference type="Gene3D" id="1.10.10.2320">
    <property type="match status" value="1"/>
</dbReference>
<comment type="cofactor">
    <cofactor evidence="1">
        <name>Mg(2+)</name>
        <dbReference type="ChEBI" id="CHEBI:18420"/>
    </cofactor>
</comment>
<sequence length="529" mass="60336">MAAEDLIQLFVQKLSLSETGLLNSIEFATNNSLEHQKVVGAVKSLQSMNMVVAEQIETKRLELTGEGKQIVENGSHEYRIWEALPETGGIEQPVLMKKISDENVAKLGFTKAMSNKWIAIDKSSGKPLVIRKATTVVDEVRHVLQLVQDGSSNKLTDQKKQELKKRKLIAEINEKSYDVRKAENFSTTIAKPETDISAEMIRDGSWKSKQFKDYNFNAKGIPPECGHLHPLLKVREQFRQIFFELGFEEMPTNNYVESSFWCFDALFVPQKHPARDMQDTFFLSEPAECLTIPSEYMERIKETHVNGGSTGSTGYSMEWKESEAKKNVLRTHTTAVSARMLYKVGQEYQQQLISAGGDKSKIEFKPVKFFSIDKVFRNETLDATHLAEFNQIEGVVADQNLSLGHLMGLIKEFFAKLGIHDLRFKPTYNPYTEPSMEMYSWHSGLNKWVEIGNSGLFRPEMIRPMGLPEDVNVLGWGLSLERPTMIKYGYDNIRDLVGHKVDLQMVYDSPCCIWEERKQSYSKVQQSKA</sequence>
<evidence type="ECO:0000256" key="12">
    <source>
        <dbReference type="ARBA" id="ARBA00023146"/>
    </source>
</evidence>
<dbReference type="CDD" id="cd00496">
    <property type="entry name" value="PheRS_alpha_core"/>
    <property type="match status" value="1"/>
</dbReference>
<dbReference type="InterPro" id="IPR004529">
    <property type="entry name" value="Phe-tRNA-synth_IIc_asu"/>
</dbReference>
<dbReference type="OMA" id="QIEGWVM"/>
<protein>
    <recommendedName>
        <fullName evidence="4">phenylalanine--tRNA ligase</fullName>
        <ecNumber evidence="4">6.1.1.20</ecNumber>
    </recommendedName>
    <alternativeName>
        <fullName evidence="13">Phenylalanyl-tRNA synthetase alpha subunit</fullName>
    </alternativeName>
</protein>
<dbReference type="Pfam" id="PF01409">
    <property type="entry name" value="tRNA-synt_2d"/>
    <property type="match status" value="1"/>
</dbReference>
<evidence type="ECO:0000256" key="1">
    <source>
        <dbReference type="ARBA" id="ARBA00001946"/>
    </source>
</evidence>
<dbReference type="GO" id="GO:0006432">
    <property type="term" value="P:phenylalanyl-tRNA aminoacylation"/>
    <property type="evidence" value="ECO:0007669"/>
    <property type="project" value="InterPro"/>
</dbReference>
<dbReference type="InterPro" id="IPR045864">
    <property type="entry name" value="aa-tRNA-synth_II/BPL/LPL"/>
</dbReference>
<evidence type="ECO:0000313" key="15">
    <source>
        <dbReference type="EMBL" id="KAJ6222667.1"/>
    </source>
</evidence>
<dbReference type="InterPro" id="IPR002319">
    <property type="entry name" value="Phenylalanyl-tRNA_Synthase"/>
</dbReference>
<dbReference type="GO" id="GO:0046872">
    <property type="term" value="F:metal ion binding"/>
    <property type="evidence" value="ECO:0007669"/>
    <property type="project" value="UniProtKB-KW"/>
</dbReference>
<keyword evidence="6" id="KW-0436">Ligase</keyword>